<evidence type="ECO:0000313" key="1">
    <source>
        <dbReference type="EMBL" id="MBU3850078.1"/>
    </source>
</evidence>
<reference evidence="1" key="1">
    <citation type="journal article" date="2021" name="PeerJ">
        <title>Extensive microbial diversity within the chicken gut microbiome revealed by metagenomics and culture.</title>
        <authorList>
            <person name="Gilroy R."/>
            <person name="Ravi A."/>
            <person name="Getino M."/>
            <person name="Pursley I."/>
            <person name="Horton D.L."/>
            <person name="Alikhan N.F."/>
            <person name="Baker D."/>
            <person name="Gharbi K."/>
            <person name="Hall N."/>
            <person name="Watson M."/>
            <person name="Adriaenssens E.M."/>
            <person name="Foster-Nyarko E."/>
            <person name="Jarju S."/>
            <person name="Secka A."/>
            <person name="Antonio M."/>
            <person name="Oren A."/>
            <person name="Chaudhuri R.R."/>
            <person name="La Ragione R."/>
            <person name="Hildebrand F."/>
            <person name="Pallen M.J."/>
        </authorList>
    </citation>
    <scope>NUCLEOTIDE SEQUENCE</scope>
    <source>
        <strain evidence="1">Gambia15-2214</strain>
    </source>
</reference>
<comment type="caution">
    <text evidence="1">The sequence shown here is derived from an EMBL/GenBank/DDBJ whole genome shotgun (WGS) entry which is preliminary data.</text>
</comment>
<protein>
    <submittedName>
        <fullName evidence="1">Uncharacterized protein</fullName>
    </submittedName>
</protein>
<organism evidence="1 2">
    <name type="scientific">Candidatus Treponema excrementipullorum</name>
    <dbReference type="NCBI Taxonomy" id="2838768"/>
    <lineage>
        <taxon>Bacteria</taxon>
        <taxon>Pseudomonadati</taxon>
        <taxon>Spirochaetota</taxon>
        <taxon>Spirochaetia</taxon>
        <taxon>Spirochaetales</taxon>
        <taxon>Treponemataceae</taxon>
        <taxon>Treponema</taxon>
    </lineage>
</organism>
<accession>A0A9E2L3I7</accession>
<sequence>MHAADKIYQDYKAQRITQEQAVSKLLGEIYKSPVYYQIQKLNEDDIGDFVVWIHKYIPSILERYDESKSAFLTYFTTAIRLRSKSWHRLNAKRKILSNTLDAHQYAEVASLAVKDGFELSEPAVEYCGSTELEPALKKPLAPKDAQFILILALKSVNFLSNTMLEKLPYIIGISPEQFETYLKTINESVHTKLKNFIHAETQVNSSYILCQQYLTELTLLDYKQQQFFLVEKQYQSRCKSLARWRQQRQKCLEKLKPSDAAIEELLELPSGTVKRVLNNAELRVAALQELLDPTLCQC</sequence>
<dbReference type="Proteomes" id="UP000823914">
    <property type="component" value="Unassembled WGS sequence"/>
</dbReference>
<dbReference type="EMBL" id="JAHLFV010000139">
    <property type="protein sequence ID" value="MBU3850078.1"/>
    <property type="molecule type" value="Genomic_DNA"/>
</dbReference>
<reference evidence="1" key="2">
    <citation type="submission" date="2021-04" db="EMBL/GenBank/DDBJ databases">
        <authorList>
            <person name="Gilroy R."/>
        </authorList>
    </citation>
    <scope>NUCLEOTIDE SEQUENCE</scope>
    <source>
        <strain evidence="1">Gambia15-2214</strain>
    </source>
</reference>
<proteinExistence type="predicted"/>
<gene>
    <name evidence="1" type="ORF">IAA16_05890</name>
</gene>
<dbReference type="AlphaFoldDB" id="A0A9E2L3I7"/>
<name>A0A9E2L3I7_9SPIR</name>
<evidence type="ECO:0000313" key="2">
    <source>
        <dbReference type="Proteomes" id="UP000823914"/>
    </source>
</evidence>